<evidence type="ECO:0000259" key="5">
    <source>
        <dbReference type="Pfam" id="PF00052"/>
    </source>
</evidence>
<reference evidence="6 7" key="1">
    <citation type="submission" date="2019-03" db="EMBL/GenBank/DDBJ databases">
        <title>First draft genome of Liparis tanakae, snailfish: a comprehensive survey of snailfish specific genes.</title>
        <authorList>
            <person name="Kim W."/>
            <person name="Song I."/>
            <person name="Jeong J.-H."/>
            <person name="Kim D."/>
            <person name="Kim S."/>
            <person name="Ryu S."/>
            <person name="Song J.Y."/>
            <person name="Lee S.K."/>
        </authorList>
    </citation>
    <scope>NUCLEOTIDE SEQUENCE [LARGE SCALE GENOMIC DNA]</scope>
    <source>
        <tissue evidence="6">Muscle</tissue>
    </source>
</reference>
<name>A0A4Z2ELU0_9TELE</name>
<evidence type="ECO:0000256" key="3">
    <source>
        <dbReference type="ARBA" id="ARBA00023157"/>
    </source>
</evidence>
<proteinExistence type="predicted"/>
<dbReference type="InterPro" id="IPR000034">
    <property type="entry name" value="Laminin_IV"/>
</dbReference>
<dbReference type="AlphaFoldDB" id="A0A4Z2ELU0"/>
<sequence>MKLTPPTSPDTRPLIPPEKFLGRQVLSYGQLLSITFTSETAELLPDHVALLLRGSSGAALSADLSPQPALRHDLALRRSFVTSDHKYINIGKKTSEARRSHSASWLQDAGKGALSGLRRQRAERWMSVRRSVGQWTRCEATGPSAA</sequence>
<keyword evidence="7" id="KW-1185">Reference proteome</keyword>
<dbReference type="EMBL" id="SRLO01005248">
    <property type="protein sequence ID" value="TNN29759.1"/>
    <property type="molecule type" value="Genomic_DNA"/>
</dbReference>
<comment type="caution">
    <text evidence="6">The sequence shown here is derived from an EMBL/GenBank/DDBJ whole genome shotgun (WGS) entry which is preliminary data.</text>
</comment>
<accession>A0A4Z2ELU0</accession>
<dbReference type="Proteomes" id="UP000314294">
    <property type="component" value="Unassembled WGS sequence"/>
</dbReference>
<evidence type="ECO:0000256" key="2">
    <source>
        <dbReference type="ARBA" id="ARBA00022737"/>
    </source>
</evidence>
<organism evidence="6 7">
    <name type="scientific">Liparis tanakae</name>
    <name type="common">Tanaka's snailfish</name>
    <dbReference type="NCBI Taxonomy" id="230148"/>
    <lineage>
        <taxon>Eukaryota</taxon>
        <taxon>Metazoa</taxon>
        <taxon>Chordata</taxon>
        <taxon>Craniata</taxon>
        <taxon>Vertebrata</taxon>
        <taxon>Euteleostomi</taxon>
        <taxon>Actinopterygii</taxon>
        <taxon>Neopterygii</taxon>
        <taxon>Teleostei</taxon>
        <taxon>Neoteleostei</taxon>
        <taxon>Acanthomorphata</taxon>
        <taxon>Eupercaria</taxon>
        <taxon>Perciformes</taxon>
        <taxon>Cottioidei</taxon>
        <taxon>Cottales</taxon>
        <taxon>Liparidae</taxon>
        <taxon>Liparis</taxon>
    </lineage>
</organism>
<dbReference type="Pfam" id="PF00052">
    <property type="entry name" value="Laminin_B"/>
    <property type="match status" value="1"/>
</dbReference>
<keyword evidence="2" id="KW-0677">Repeat</keyword>
<keyword evidence="3" id="KW-1015">Disulfide bond</keyword>
<keyword evidence="1" id="KW-0732">Signal</keyword>
<evidence type="ECO:0000313" key="6">
    <source>
        <dbReference type="EMBL" id="TNN29759.1"/>
    </source>
</evidence>
<protein>
    <recommendedName>
        <fullName evidence="5">Laminin IV type A domain-containing protein</fullName>
    </recommendedName>
</protein>
<gene>
    <name evidence="6" type="ORF">EYF80_060092</name>
</gene>
<feature type="domain" description="Laminin IV type A" evidence="5">
    <location>
        <begin position="17"/>
        <end position="73"/>
    </location>
</feature>
<evidence type="ECO:0000313" key="7">
    <source>
        <dbReference type="Proteomes" id="UP000314294"/>
    </source>
</evidence>
<evidence type="ECO:0000256" key="1">
    <source>
        <dbReference type="ARBA" id="ARBA00022729"/>
    </source>
</evidence>
<keyword evidence="4" id="KW-0325">Glycoprotein</keyword>
<evidence type="ECO:0000256" key="4">
    <source>
        <dbReference type="ARBA" id="ARBA00023180"/>
    </source>
</evidence>